<organism evidence="16 17">
    <name type="scientific">Ureaplasma miroungigenitalium</name>
    <dbReference type="NCBI Taxonomy" id="1042321"/>
    <lineage>
        <taxon>Bacteria</taxon>
        <taxon>Bacillati</taxon>
        <taxon>Mycoplasmatota</taxon>
        <taxon>Mycoplasmoidales</taxon>
        <taxon>Mycoplasmoidaceae</taxon>
        <taxon>Ureaplasma</taxon>
    </lineage>
</organism>
<evidence type="ECO:0000256" key="5">
    <source>
        <dbReference type="ARBA" id="ARBA00022840"/>
    </source>
</evidence>
<keyword evidence="6 11" id="KW-1278">Translocase</keyword>
<evidence type="ECO:0000256" key="8">
    <source>
        <dbReference type="ARBA" id="ARBA00023136"/>
    </source>
</evidence>
<keyword evidence="8 11" id="KW-0472">Membrane</keyword>
<keyword evidence="7 11" id="KW-0406">Ion transport</keyword>
<dbReference type="Pfam" id="PF00006">
    <property type="entry name" value="ATP-synt_ab"/>
    <property type="match status" value="1"/>
</dbReference>
<dbReference type="InterPro" id="IPR038376">
    <property type="entry name" value="ATP_synth_asu_C_sf"/>
</dbReference>
<evidence type="ECO:0000256" key="7">
    <source>
        <dbReference type="ARBA" id="ARBA00023065"/>
    </source>
</evidence>
<comment type="catalytic activity">
    <reaction evidence="11">
        <text>ATP + H2O + 4 H(+)(in) = ADP + phosphate + 5 H(+)(out)</text>
        <dbReference type="Rhea" id="RHEA:57720"/>
        <dbReference type="ChEBI" id="CHEBI:15377"/>
        <dbReference type="ChEBI" id="CHEBI:15378"/>
        <dbReference type="ChEBI" id="CHEBI:30616"/>
        <dbReference type="ChEBI" id="CHEBI:43474"/>
        <dbReference type="ChEBI" id="CHEBI:456216"/>
        <dbReference type="EC" id="7.1.2.2"/>
    </reaction>
</comment>
<evidence type="ECO:0000313" key="16">
    <source>
        <dbReference type="EMBL" id="MCV3728621.1"/>
    </source>
</evidence>
<evidence type="ECO:0000256" key="10">
    <source>
        <dbReference type="ARBA" id="ARBA00023310"/>
    </source>
</evidence>
<keyword evidence="10 11" id="KW-0066">ATP synthesis</keyword>
<comment type="function">
    <text evidence="11">Produces ATP from ADP in the presence of a proton gradient across the membrane. The alpha chain is a regulatory subunit.</text>
</comment>
<sequence length="744" mass="82173">MSVNNKNTTSLLSDIKNHIQNLSDKTETLEVGNVISLGDGIALVDGLESVMLNEIVRFESGVEGIALNLEEDAVGVVLMGDYDDIQENERVYRTHRIVQVPVGDVMLGRVVNALGKAVDGKQEIVSTKFGVVEKIAPGVMERKSVHQPLETGILSIDAMFPIGKGQRELIIGDRQTGKTTIAIDAIINQKGKNVNCVYVAVGQKNSTVANIVRTLEENNAMEFTTVVAANASELPALQYLAPFAGMTIAEEWMHEGKDVLIVFDDLSKHAIAYRTLSLLLRRPPGREAYPGDVFYLHSRLLERACKLSDELGAGSITALPIIETQAGDISAYIPTNVISITDGQIFMQTNLFNAGQRPAIDAGQSVSRVGSAAQIKSVKQTGAALKLELANYRELEAFAQFGSDLDEETKNILRLGKSVMAVIKQEPNKPYSQTDEAIILFTVKEKMIPTIPVEKIADFKLYLIDYFKKSPLRRDLDRNKAFSKENTPAFKYEIWRAMSLFLHNDESLIPEDAQMKEARDAYFANIDSQIKQWEQEDALKAAETPKVSKPVAPVQAPVESSTQSVEKTTKAANESCESVVDEPTEEQVCVKPVSKASQEAIKAREEQVLVRSDDAVADKEKQTIMVSVSPEEAEALFENEKPVLFFKVTPVQPVERVIVYATAPVKKVVGEFDLEEIKILNPRTAWRTYGANSVIKTAKEFNAYFANNSEAHVIIASAIYKYSNPKTLDKYDIKKGPSGFTYLK</sequence>
<feature type="domain" description="ATP synthase alpha subunit C-terminal" evidence="14">
    <location>
        <begin position="374"/>
        <end position="491"/>
    </location>
</feature>
<dbReference type="InterPro" id="IPR000194">
    <property type="entry name" value="ATPase_F1/V1/A1_a/bsu_nucl-bd"/>
</dbReference>
<evidence type="ECO:0000256" key="4">
    <source>
        <dbReference type="ARBA" id="ARBA00022741"/>
    </source>
</evidence>
<dbReference type="CDD" id="cd18116">
    <property type="entry name" value="ATP-synt_F1_alpha_N"/>
    <property type="match status" value="1"/>
</dbReference>
<keyword evidence="3 11" id="KW-0813">Transport</keyword>
<evidence type="ECO:0000256" key="12">
    <source>
        <dbReference type="SAM" id="MobiDB-lite"/>
    </source>
</evidence>
<evidence type="ECO:0000259" key="15">
    <source>
        <dbReference type="Pfam" id="PF02874"/>
    </source>
</evidence>
<dbReference type="HAMAP" id="MF_01346">
    <property type="entry name" value="ATP_synth_alpha_bact"/>
    <property type="match status" value="1"/>
</dbReference>
<dbReference type="InterPro" id="IPR000793">
    <property type="entry name" value="ATP_synth_asu_C"/>
</dbReference>
<dbReference type="InterPro" id="IPR004100">
    <property type="entry name" value="ATPase_F1/V1/A1_a/bsu_N"/>
</dbReference>
<keyword evidence="9 11" id="KW-0139">CF(1)</keyword>
<dbReference type="CDD" id="cd01132">
    <property type="entry name" value="F1-ATPase_alpha_CD"/>
    <property type="match status" value="1"/>
</dbReference>
<evidence type="ECO:0000256" key="1">
    <source>
        <dbReference type="ARBA" id="ARBA00004370"/>
    </source>
</evidence>
<dbReference type="NCBIfam" id="NF009884">
    <property type="entry name" value="PRK13343.1"/>
    <property type="match status" value="1"/>
</dbReference>
<name>A0ABT3BN14_9BACT</name>
<gene>
    <name evidence="11 16" type="primary">atpA</name>
    <name evidence="16" type="ORF">OF376_02445</name>
</gene>
<dbReference type="Pfam" id="PF00306">
    <property type="entry name" value="ATP-synt_ab_C"/>
    <property type="match status" value="1"/>
</dbReference>
<feature type="domain" description="ATPase F1/V1/A1 complex alpha/beta subunit nucleotide-binding" evidence="13">
    <location>
        <begin position="152"/>
        <end position="367"/>
    </location>
</feature>
<comment type="caution">
    <text evidence="16">The sequence shown here is derived from an EMBL/GenBank/DDBJ whole genome shotgun (WGS) entry which is preliminary data.</text>
</comment>
<dbReference type="EMBL" id="JAOXHL010000003">
    <property type="protein sequence ID" value="MCV3728621.1"/>
    <property type="molecule type" value="Genomic_DNA"/>
</dbReference>
<dbReference type="NCBIfam" id="TIGR00962">
    <property type="entry name" value="atpA"/>
    <property type="match status" value="1"/>
</dbReference>
<accession>A0ABT3BN14</accession>
<dbReference type="Proteomes" id="UP001208245">
    <property type="component" value="Unassembled WGS sequence"/>
</dbReference>
<feature type="domain" description="ATPase F1/V1/A1 complex alpha/beta subunit N-terminal" evidence="15">
    <location>
        <begin position="30"/>
        <end position="94"/>
    </location>
</feature>
<proteinExistence type="inferred from homology"/>
<dbReference type="Gene3D" id="2.40.30.20">
    <property type="match status" value="1"/>
</dbReference>
<dbReference type="InterPro" id="IPR023366">
    <property type="entry name" value="ATP_synth_asu-like_sf"/>
</dbReference>
<dbReference type="InterPro" id="IPR027417">
    <property type="entry name" value="P-loop_NTPase"/>
</dbReference>
<evidence type="ECO:0000259" key="14">
    <source>
        <dbReference type="Pfam" id="PF00306"/>
    </source>
</evidence>
<keyword evidence="11" id="KW-0375">Hydrogen ion transport</keyword>
<protein>
    <recommendedName>
        <fullName evidence="11">ATP synthase subunit alpha</fullName>
        <ecNumber evidence="11">7.1.2.2</ecNumber>
    </recommendedName>
    <alternativeName>
        <fullName evidence="11">ATP synthase F1 sector subunit alpha</fullName>
    </alternativeName>
    <alternativeName>
        <fullName evidence="11">F-ATPase subunit alpha</fullName>
    </alternativeName>
</protein>
<dbReference type="SUPFAM" id="SSF47917">
    <property type="entry name" value="C-terminal domain of alpha and beta subunits of F1 ATP synthase"/>
    <property type="match status" value="1"/>
</dbReference>
<dbReference type="PANTHER" id="PTHR48082:SF2">
    <property type="entry name" value="ATP SYNTHASE SUBUNIT ALPHA, MITOCHONDRIAL"/>
    <property type="match status" value="1"/>
</dbReference>
<feature type="region of interest" description="Disordered" evidence="12">
    <location>
        <begin position="541"/>
        <end position="567"/>
    </location>
</feature>
<evidence type="ECO:0000313" key="17">
    <source>
        <dbReference type="Proteomes" id="UP001208245"/>
    </source>
</evidence>
<comment type="similarity">
    <text evidence="2 11">Belongs to the ATPase alpha/beta chains family.</text>
</comment>
<dbReference type="Gene3D" id="3.40.50.300">
    <property type="entry name" value="P-loop containing nucleotide triphosphate hydrolases"/>
    <property type="match status" value="1"/>
</dbReference>
<reference evidence="16 17" key="1">
    <citation type="journal article" date="2020" name="Int. J. Syst. Evol. Microbiol.">
        <title>Ureaplasma miroungigenitalium sp. nov. isolated from northern elephant seals (Mirounga angustirostris) and Ureaplasma zalophigenitalium sp. nov. isolated from California sea lions (Zalophus californianus).</title>
        <authorList>
            <person name="Volokhov D.V."/>
            <person name="Gulland F.M."/>
            <person name="Gao Y."/>
            <person name="Chizhikov V.E."/>
        </authorList>
    </citation>
    <scope>NUCLEOTIDE SEQUENCE [LARGE SCALE GENOMIC DNA]</scope>
    <source>
        <strain evidence="16 17">ES3182-GEN</strain>
    </source>
</reference>
<feature type="site" description="Required for activity" evidence="11">
    <location>
        <position position="365"/>
    </location>
</feature>
<dbReference type="SUPFAM" id="SSF52540">
    <property type="entry name" value="P-loop containing nucleoside triphosphate hydrolases"/>
    <property type="match status" value="1"/>
</dbReference>
<keyword evidence="5 11" id="KW-0067">ATP-binding</keyword>
<keyword evidence="4 11" id="KW-0547">Nucleotide-binding</keyword>
<evidence type="ECO:0000256" key="6">
    <source>
        <dbReference type="ARBA" id="ARBA00022967"/>
    </source>
</evidence>
<dbReference type="InterPro" id="IPR005294">
    <property type="entry name" value="ATP_synth_F1_asu"/>
</dbReference>
<dbReference type="EC" id="7.1.2.2" evidence="11"/>
<dbReference type="InterPro" id="IPR020003">
    <property type="entry name" value="ATPase_a/bsu_AS"/>
</dbReference>
<feature type="compositionally biased region" description="Polar residues" evidence="12">
    <location>
        <begin position="558"/>
        <end position="567"/>
    </location>
</feature>
<comment type="subcellular location">
    <subcellularLocation>
        <location evidence="11">Cell membrane</location>
        <topology evidence="11">Peripheral membrane protein</topology>
    </subcellularLocation>
    <subcellularLocation>
        <location evidence="1">Membrane</location>
    </subcellularLocation>
</comment>
<dbReference type="InterPro" id="IPR033732">
    <property type="entry name" value="ATP_synth_F1_a_nt-bd_dom"/>
</dbReference>
<evidence type="ECO:0000256" key="2">
    <source>
        <dbReference type="ARBA" id="ARBA00008936"/>
    </source>
</evidence>
<dbReference type="PROSITE" id="PS00152">
    <property type="entry name" value="ATPASE_ALPHA_BETA"/>
    <property type="match status" value="1"/>
</dbReference>
<evidence type="ECO:0000256" key="3">
    <source>
        <dbReference type="ARBA" id="ARBA00022448"/>
    </source>
</evidence>
<dbReference type="SUPFAM" id="SSF50615">
    <property type="entry name" value="N-terminal domain of alpha and beta subunits of F1 ATP synthase"/>
    <property type="match status" value="1"/>
</dbReference>
<dbReference type="Gene3D" id="2.30.130.30">
    <property type="entry name" value="Hypothetical protein"/>
    <property type="match status" value="1"/>
</dbReference>
<keyword evidence="11" id="KW-1003">Cell membrane</keyword>
<dbReference type="PANTHER" id="PTHR48082">
    <property type="entry name" value="ATP SYNTHASE SUBUNIT ALPHA, MITOCHONDRIAL"/>
    <property type="match status" value="1"/>
</dbReference>
<dbReference type="RefSeq" id="WP_263821934.1">
    <property type="nucleotide sequence ID" value="NZ_JAOXHL010000003.1"/>
</dbReference>
<keyword evidence="17" id="KW-1185">Reference proteome</keyword>
<dbReference type="Gene3D" id="1.20.150.20">
    <property type="entry name" value="ATP synthase alpha/beta chain, C-terminal domain"/>
    <property type="match status" value="1"/>
</dbReference>
<evidence type="ECO:0000259" key="13">
    <source>
        <dbReference type="Pfam" id="PF00006"/>
    </source>
</evidence>
<dbReference type="InterPro" id="IPR036121">
    <property type="entry name" value="ATPase_F1/V1/A1_a/bsu_N_sf"/>
</dbReference>
<dbReference type="Pfam" id="PF02874">
    <property type="entry name" value="ATP-synt_ab_N"/>
    <property type="match status" value="1"/>
</dbReference>
<evidence type="ECO:0000256" key="9">
    <source>
        <dbReference type="ARBA" id="ARBA00023196"/>
    </source>
</evidence>
<feature type="binding site" evidence="11">
    <location>
        <begin position="172"/>
        <end position="179"/>
    </location>
    <ligand>
        <name>ATP</name>
        <dbReference type="ChEBI" id="CHEBI:30616"/>
    </ligand>
</feature>
<evidence type="ECO:0000256" key="11">
    <source>
        <dbReference type="HAMAP-Rule" id="MF_01346"/>
    </source>
</evidence>
<dbReference type="CDD" id="cd18113">
    <property type="entry name" value="ATP-synt_F1_alpha_C"/>
    <property type="match status" value="1"/>
</dbReference>